<accession>A0A3M7Q3E0</accession>
<evidence type="ECO:0000313" key="1">
    <source>
        <dbReference type="EMBL" id="RNA05468.1"/>
    </source>
</evidence>
<evidence type="ECO:0000313" key="2">
    <source>
        <dbReference type="Proteomes" id="UP000276133"/>
    </source>
</evidence>
<keyword evidence="2" id="KW-1185">Reference proteome</keyword>
<dbReference type="AlphaFoldDB" id="A0A3M7Q3E0"/>
<dbReference type="Proteomes" id="UP000276133">
    <property type="component" value="Unassembled WGS sequence"/>
</dbReference>
<reference evidence="1 2" key="1">
    <citation type="journal article" date="2018" name="Sci. Rep.">
        <title>Genomic signatures of local adaptation to the degree of environmental predictability in rotifers.</title>
        <authorList>
            <person name="Franch-Gras L."/>
            <person name="Hahn C."/>
            <person name="Garcia-Roger E.M."/>
            <person name="Carmona M.J."/>
            <person name="Serra M."/>
            <person name="Gomez A."/>
        </authorList>
    </citation>
    <scope>NUCLEOTIDE SEQUENCE [LARGE SCALE GENOMIC DNA]</scope>
    <source>
        <strain evidence="1">HYR1</strain>
    </source>
</reference>
<proteinExistence type="predicted"/>
<dbReference type="EMBL" id="REGN01007712">
    <property type="protein sequence ID" value="RNA05468.1"/>
    <property type="molecule type" value="Genomic_DNA"/>
</dbReference>
<organism evidence="1 2">
    <name type="scientific">Brachionus plicatilis</name>
    <name type="common">Marine rotifer</name>
    <name type="synonym">Brachionus muelleri</name>
    <dbReference type="NCBI Taxonomy" id="10195"/>
    <lineage>
        <taxon>Eukaryota</taxon>
        <taxon>Metazoa</taxon>
        <taxon>Spiralia</taxon>
        <taxon>Gnathifera</taxon>
        <taxon>Rotifera</taxon>
        <taxon>Eurotatoria</taxon>
        <taxon>Monogononta</taxon>
        <taxon>Pseudotrocha</taxon>
        <taxon>Ploima</taxon>
        <taxon>Brachionidae</taxon>
        <taxon>Brachionus</taxon>
    </lineage>
</organism>
<name>A0A3M7Q3E0_BRAPC</name>
<sequence length="59" mass="6996">MIEVVSYFSFRILDYLHSYNFSFSEKVKTWEKLWLKISSGCNCAISYLLKSNSYLNTIN</sequence>
<protein>
    <submittedName>
        <fullName evidence="1">Uncharacterized protein</fullName>
    </submittedName>
</protein>
<gene>
    <name evidence="1" type="ORF">BpHYR1_018704</name>
</gene>
<comment type="caution">
    <text evidence="1">The sequence shown here is derived from an EMBL/GenBank/DDBJ whole genome shotgun (WGS) entry which is preliminary data.</text>
</comment>